<evidence type="ECO:0000313" key="1">
    <source>
        <dbReference type="EMBL" id="BAU55374.1"/>
    </source>
</evidence>
<dbReference type="Proteomes" id="UP000218263">
    <property type="component" value="Chromosome"/>
</dbReference>
<dbReference type="KEGG" id="mgot:MgSA37_03558"/>
<name>A0A0X8X8I5_9SPHI</name>
<proteinExistence type="predicted"/>
<dbReference type="GO" id="GO:0004373">
    <property type="term" value="F:alpha-1,4-glucan glucosyltransferase (UDP-glucose donor) activity"/>
    <property type="evidence" value="ECO:0007669"/>
    <property type="project" value="UniProtKB-EC"/>
</dbReference>
<reference evidence="1 2" key="1">
    <citation type="submission" date="2015-12" db="EMBL/GenBank/DDBJ databases">
        <title>Genome sequence of Mucilaginibacter gotjawali.</title>
        <authorList>
            <person name="Lee J.S."/>
            <person name="Lee K.C."/>
            <person name="Kim K.K."/>
            <person name="Lee B.W."/>
        </authorList>
    </citation>
    <scope>NUCLEOTIDE SEQUENCE [LARGE SCALE GENOMIC DNA]</scope>
    <source>
        <strain evidence="1 2">SA3-7</strain>
    </source>
</reference>
<accession>A0A0X8X8I5</accession>
<keyword evidence="1" id="KW-0808">Transferase</keyword>
<evidence type="ECO:0000313" key="2">
    <source>
        <dbReference type="Proteomes" id="UP000218263"/>
    </source>
</evidence>
<dbReference type="CDD" id="cd03801">
    <property type="entry name" value="GT4_PimA-like"/>
    <property type="match status" value="1"/>
</dbReference>
<dbReference type="Gene3D" id="3.40.50.2000">
    <property type="entry name" value="Glycogen Phosphorylase B"/>
    <property type="match status" value="1"/>
</dbReference>
<dbReference type="OrthoDB" id="596635at2"/>
<protein>
    <submittedName>
        <fullName evidence="1">Glycogen synthase</fullName>
        <ecNumber evidence="1">2.4.1.11</ecNumber>
    </submittedName>
</protein>
<gene>
    <name evidence="1" type="ORF">MgSA37_03558</name>
</gene>
<keyword evidence="1" id="KW-0328">Glycosyltransferase</keyword>
<organism evidence="1 2">
    <name type="scientific">Mucilaginibacter gotjawali</name>
    <dbReference type="NCBI Taxonomy" id="1550579"/>
    <lineage>
        <taxon>Bacteria</taxon>
        <taxon>Pseudomonadati</taxon>
        <taxon>Bacteroidota</taxon>
        <taxon>Sphingobacteriia</taxon>
        <taxon>Sphingobacteriales</taxon>
        <taxon>Sphingobacteriaceae</taxon>
        <taxon>Mucilaginibacter</taxon>
    </lineage>
</organism>
<dbReference type="PANTHER" id="PTHR12526:SF638">
    <property type="entry name" value="SPORE COAT PROTEIN SA"/>
    <property type="match status" value="1"/>
</dbReference>
<keyword evidence="2" id="KW-1185">Reference proteome</keyword>
<dbReference type="Pfam" id="PF00534">
    <property type="entry name" value="Glycos_transf_1"/>
    <property type="match status" value="1"/>
</dbReference>
<dbReference type="AlphaFoldDB" id="A0A0X8X8I5"/>
<dbReference type="PANTHER" id="PTHR12526">
    <property type="entry name" value="GLYCOSYLTRANSFERASE"/>
    <property type="match status" value="1"/>
</dbReference>
<dbReference type="EC" id="2.4.1.11" evidence="1"/>
<dbReference type="InterPro" id="IPR001296">
    <property type="entry name" value="Glyco_trans_1"/>
</dbReference>
<sequence>MLIISHPTANQNVRAAVKGLVDAGVEIQFNTSVAAFPGSFIHQLSRLPGFSEIRRRTFDPSFRYSTQTNPFKEVARMVASKAGLRSLTKHETGMFSIDAVYQSLDHKVSKVVRKRKNEIAAVYAYEDGAIQTFLTAKENNIACLYDLPIGYWRVARELLALEMKKYPDWTPTLTGLSDSNRKLHQKDEELRLADHIFVASTFTAKTLASFPGNLPQINIIPYGFPTPGPIKVYDYKGQRPLKVLFVGGLTQRKGLSYLFEAAKYLKPHIELTIVGKKMSGDCAPLNEGLESNTWIPSLPNSEILELMHAHDVLIFPSLFEGFGLVITEAMAQGTPVITTDRTAGPDLITNEENGWLVEAGTTESLIIALQNILSSPSLVMKAGIEAIEAARRRPWEFYGNELAAAVLKICEKKN</sequence>
<dbReference type="RefSeq" id="WP_096353663.1">
    <property type="nucleotide sequence ID" value="NZ_AP017313.1"/>
</dbReference>
<dbReference type="SUPFAM" id="SSF53756">
    <property type="entry name" value="UDP-Glycosyltransferase/glycogen phosphorylase"/>
    <property type="match status" value="1"/>
</dbReference>
<dbReference type="EMBL" id="AP017313">
    <property type="protein sequence ID" value="BAU55374.1"/>
    <property type="molecule type" value="Genomic_DNA"/>
</dbReference>